<proteinExistence type="predicted"/>
<feature type="region of interest" description="Disordered" evidence="1">
    <location>
        <begin position="75"/>
        <end position="111"/>
    </location>
</feature>
<evidence type="ECO:0000256" key="1">
    <source>
        <dbReference type="SAM" id="MobiDB-lite"/>
    </source>
</evidence>
<feature type="region of interest" description="Disordered" evidence="1">
    <location>
        <begin position="36"/>
        <end position="60"/>
    </location>
</feature>
<dbReference type="Proteomes" id="UP000250235">
    <property type="component" value="Unassembled WGS sequence"/>
</dbReference>
<protein>
    <submittedName>
        <fullName evidence="2">Uncharacterized protein</fullName>
    </submittedName>
</protein>
<dbReference type="EMBL" id="KQ988402">
    <property type="protein sequence ID" value="KZV56107.1"/>
    <property type="molecule type" value="Genomic_DNA"/>
</dbReference>
<accession>A0A2Z7DG55</accession>
<reference evidence="2 3" key="1">
    <citation type="journal article" date="2015" name="Proc. Natl. Acad. Sci. U.S.A.">
        <title>The resurrection genome of Boea hygrometrica: A blueprint for survival of dehydration.</title>
        <authorList>
            <person name="Xiao L."/>
            <person name="Yang G."/>
            <person name="Zhang L."/>
            <person name="Yang X."/>
            <person name="Zhao S."/>
            <person name="Ji Z."/>
            <person name="Zhou Q."/>
            <person name="Hu M."/>
            <person name="Wang Y."/>
            <person name="Chen M."/>
            <person name="Xu Y."/>
            <person name="Jin H."/>
            <person name="Xiao X."/>
            <person name="Hu G."/>
            <person name="Bao F."/>
            <person name="Hu Y."/>
            <person name="Wan P."/>
            <person name="Li L."/>
            <person name="Deng X."/>
            <person name="Kuang T."/>
            <person name="Xiang C."/>
            <person name="Zhu J.K."/>
            <person name="Oliver M.J."/>
            <person name="He Y."/>
        </authorList>
    </citation>
    <scope>NUCLEOTIDE SEQUENCE [LARGE SCALE GENOMIC DNA]</scope>
    <source>
        <strain evidence="3">cv. XS01</strain>
    </source>
</reference>
<name>A0A2Z7DG55_9LAMI</name>
<feature type="compositionally biased region" description="Basic and acidic residues" evidence="1">
    <location>
        <begin position="75"/>
        <end position="92"/>
    </location>
</feature>
<evidence type="ECO:0000313" key="3">
    <source>
        <dbReference type="Proteomes" id="UP000250235"/>
    </source>
</evidence>
<evidence type="ECO:0000313" key="2">
    <source>
        <dbReference type="EMBL" id="KZV56107.1"/>
    </source>
</evidence>
<keyword evidence="3" id="KW-1185">Reference proteome</keyword>
<gene>
    <name evidence="2" type="ORF">F511_16707</name>
</gene>
<organism evidence="2 3">
    <name type="scientific">Dorcoceras hygrometricum</name>
    <dbReference type="NCBI Taxonomy" id="472368"/>
    <lineage>
        <taxon>Eukaryota</taxon>
        <taxon>Viridiplantae</taxon>
        <taxon>Streptophyta</taxon>
        <taxon>Embryophyta</taxon>
        <taxon>Tracheophyta</taxon>
        <taxon>Spermatophyta</taxon>
        <taxon>Magnoliopsida</taxon>
        <taxon>eudicotyledons</taxon>
        <taxon>Gunneridae</taxon>
        <taxon>Pentapetalae</taxon>
        <taxon>asterids</taxon>
        <taxon>lamiids</taxon>
        <taxon>Lamiales</taxon>
        <taxon>Gesneriaceae</taxon>
        <taxon>Didymocarpoideae</taxon>
        <taxon>Trichosporeae</taxon>
        <taxon>Loxocarpinae</taxon>
        <taxon>Dorcoceras</taxon>
    </lineage>
</organism>
<sequence length="111" mass="12809">MHVLFLHEFHLKSLRVRRFVMHLDLREWVLPVSMPPKRYRSQKDDDASPPPPPPQMKPYERASVDMLAGITRMLERQSESSGKSHEEDVAERFRKKGPKEFAGTTGPLGAE</sequence>
<dbReference type="AlphaFoldDB" id="A0A2Z7DG55"/>